<accession>A0A395NHW1</accession>
<dbReference type="Proteomes" id="UP000266272">
    <property type="component" value="Unassembled WGS sequence"/>
</dbReference>
<name>A0A395NHW1_TRIAR</name>
<reference evidence="1 2" key="1">
    <citation type="journal article" date="2018" name="PLoS Pathog.">
        <title>Evolution of structural diversity of trichothecenes, a family of toxins produced by plant pathogenic and entomopathogenic fungi.</title>
        <authorList>
            <person name="Proctor R.H."/>
            <person name="McCormick S.P."/>
            <person name="Kim H.S."/>
            <person name="Cardoza R.E."/>
            <person name="Stanley A.M."/>
            <person name="Lindo L."/>
            <person name="Kelly A."/>
            <person name="Brown D.W."/>
            <person name="Lee T."/>
            <person name="Vaughan M.M."/>
            <person name="Alexander N.J."/>
            <person name="Busman M."/>
            <person name="Gutierrez S."/>
        </authorList>
    </citation>
    <scope>NUCLEOTIDE SEQUENCE [LARGE SCALE GENOMIC DNA]</scope>
    <source>
        <strain evidence="1 2">IBT 40837</strain>
    </source>
</reference>
<evidence type="ECO:0000313" key="2">
    <source>
        <dbReference type="Proteomes" id="UP000266272"/>
    </source>
</evidence>
<proteinExistence type="predicted"/>
<dbReference type="InterPro" id="IPR053178">
    <property type="entry name" value="Osmoadaptation_assoc"/>
</dbReference>
<dbReference type="STRING" id="490622.A0A395NHW1"/>
<dbReference type="PANTHER" id="PTHR38111">
    <property type="entry name" value="ZN(2)-C6 FUNGAL-TYPE DOMAIN-CONTAINING PROTEIN-RELATED"/>
    <property type="match status" value="1"/>
</dbReference>
<evidence type="ECO:0000313" key="1">
    <source>
        <dbReference type="EMBL" id="RFU75534.1"/>
    </source>
</evidence>
<comment type="caution">
    <text evidence="1">The sequence shown here is derived from an EMBL/GenBank/DDBJ whole genome shotgun (WGS) entry which is preliminary data.</text>
</comment>
<dbReference type="AlphaFoldDB" id="A0A395NHW1"/>
<keyword evidence="2" id="KW-1185">Reference proteome</keyword>
<organism evidence="1 2">
    <name type="scientific">Trichoderma arundinaceum</name>
    <dbReference type="NCBI Taxonomy" id="490622"/>
    <lineage>
        <taxon>Eukaryota</taxon>
        <taxon>Fungi</taxon>
        <taxon>Dikarya</taxon>
        <taxon>Ascomycota</taxon>
        <taxon>Pezizomycotina</taxon>
        <taxon>Sordariomycetes</taxon>
        <taxon>Hypocreomycetidae</taxon>
        <taxon>Hypocreales</taxon>
        <taxon>Hypocreaceae</taxon>
        <taxon>Trichoderma</taxon>
    </lineage>
</organism>
<dbReference type="OrthoDB" id="5126878at2759"/>
<dbReference type="EMBL" id="PXOA01000429">
    <property type="protein sequence ID" value="RFU75534.1"/>
    <property type="molecule type" value="Genomic_DNA"/>
</dbReference>
<protein>
    <submittedName>
        <fullName evidence="1">Uncharacterized protein</fullName>
    </submittedName>
</protein>
<dbReference type="PANTHER" id="PTHR38111:SF6">
    <property type="entry name" value="FINGER DOMAIN PROTEIN, PUTATIVE (AFU_ORTHOLOGUE AFUA_8G01940)-RELATED"/>
    <property type="match status" value="1"/>
</dbReference>
<sequence length="337" mass="37843">MHHPEAHLSTTQHIETIECQVRCLHYPFLVWNFWLKTNEDPLDLSSLTSVHIGPMYVAQYHNVSHNADDFPTTSAVTELSFNAMERLCKVSRAAQLIQFRGPGQFSSDFDIALLLSLVYPICTEALLNNQKCFLQDPVWTQVIQASAKHESFTDRSPLGIRLLILMAKVPGLAKNTCHVVTVQQSLKAEDFDAVAAMVRALRSDIIVWRRDFNIALIHAPDEAKRSTNINTDKRYELLGVALIIQILASRMLVCISLADRGILEEEVQCFAIELKSLQGSVGHHRRAEVFLTQKAKIADAVIETHDDFAATAGSGRIVESWRLKSFPSRLGRRAVTE</sequence>
<gene>
    <name evidence="1" type="ORF">TARUN_6707</name>
</gene>